<feature type="region of interest" description="Disordered" evidence="1">
    <location>
        <begin position="93"/>
        <end position="112"/>
    </location>
</feature>
<feature type="compositionally biased region" description="Polar residues" evidence="1">
    <location>
        <begin position="1"/>
        <end position="13"/>
    </location>
</feature>
<comment type="caution">
    <text evidence="2">The sequence shown here is derived from an EMBL/GenBank/DDBJ whole genome shotgun (WGS) entry which is preliminary data.</text>
</comment>
<evidence type="ECO:0000256" key="1">
    <source>
        <dbReference type="SAM" id="MobiDB-lite"/>
    </source>
</evidence>
<dbReference type="Proteomes" id="UP000823674">
    <property type="component" value="Chromosome A09"/>
</dbReference>
<proteinExistence type="predicted"/>
<dbReference type="EMBL" id="JADBGQ010000008">
    <property type="protein sequence ID" value="KAG5384794.1"/>
    <property type="molecule type" value="Genomic_DNA"/>
</dbReference>
<protein>
    <submittedName>
        <fullName evidence="2">Uncharacterized protein</fullName>
    </submittedName>
</protein>
<gene>
    <name evidence="2" type="primary">A09g512100.1_BraROA</name>
    <name evidence="2" type="ORF">IGI04_036264</name>
</gene>
<sequence>MATSSPSLSNNGFSAAVTPPKTLRGLNKPKCIQCGNVARSRHTLFLRVLHLTGFDSSKLETWLLFKSRKPLPDSRLLYIPVYAVLKGVVTSAEKTAPSTPSSEQKASEGTSGRVSSIRQLSSNFAQFNNLNAVSRQRKPLTIKDAQALNEWRFTKLKEYINRNIEVENEAFDRYMINVKLLEEAFSLASVREEEETAASERNNEETTVSELKLRLRSNSARADGFKMRITETVKAGLVKVQKPAGNSDDQDDIKRRTKRRRLEDKTSALNEIIDKLNKARTEEDLKSCVEMQSKLCGNVSSSSASDKNRIFPASVHKVEISEALQKMREQLQSFDQVETL</sequence>
<evidence type="ECO:0000313" key="2">
    <source>
        <dbReference type="EMBL" id="KAG5384794.1"/>
    </source>
</evidence>
<evidence type="ECO:0000313" key="3">
    <source>
        <dbReference type="Proteomes" id="UP000823674"/>
    </source>
</evidence>
<organism evidence="2 3">
    <name type="scientific">Brassica rapa subsp. trilocularis</name>
    <dbReference type="NCBI Taxonomy" id="1813537"/>
    <lineage>
        <taxon>Eukaryota</taxon>
        <taxon>Viridiplantae</taxon>
        <taxon>Streptophyta</taxon>
        <taxon>Embryophyta</taxon>
        <taxon>Tracheophyta</taxon>
        <taxon>Spermatophyta</taxon>
        <taxon>Magnoliopsida</taxon>
        <taxon>eudicotyledons</taxon>
        <taxon>Gunneridae</taxon>
        <taxon>Pentapetalae</taxon>
        <taxon>rosids</taxon>
        <taxon>malvids</taxon>
        <taxon>Brassicales</taxon>
        <taxon>Brassicaceae</taxon>
        <taxon>Brassiceae</taxon>
        <taxon>Brassica</taxon>
    </lineage>
</organism>
<dbReference type="PANTHER" id="PTHR35696:SF1">
    <property type="entry name" value="ELECTRON CARRIER_IRON ION-BINDING PROTEIN"/>
    <property type="match status" value="1"/>
</dbReference>
<accession>A0ABQ7LH02</accession>
<feature type="region of interest" description="Disordered" evidence="1">
    <location>
        <begin position="1"/>
        <end position="20"/>
    </location>
</feature>
<dbReference type="PANTHER" id="PTHR35696">
    <property type="entry name" value="ELECTRON CARRIER/IRON ION-BINDING PROTEIN"/>
    <property type="match status" value="1"/>
</dbReference>
<keyword evidence="3" id="KW-1185">Reference proteome</keyword>
<name>A0ABQ7LH02_BRACM</name>
<reference evidence="2 3" key="1">
    <citation type="submission" date="2021-03" db="EMBL/GenBank/DDBJ databases">
        <authorList>
            <person name="King G.J."/>
            <person name="Bancroft I."/>
            <person name="Baten A."/>
            <person name="Bloomfield J."/>
            <person name="Borpatragohain P."/>
            <person name="He Z."/>
            <person name="Irish N."/>
            <person name="Irwin J."/>
            <person name="Liu K."/>
            <person name="Mauleon R.P."/>
            <person name="Moore J."/>
            <person name="Morris R."/>
            <person name="Ostergaard L."/>
            <person name="Wang B."/>
            <person name="Wells R."/>
        </authorList>
    </citation>
    <scope>NUCLEOTIDE SEQUENCE [LARGE SCALE GENOMIC DNA]</scope>
    <source>
        <strain evidence="2">R-o-18</strain>
        <tissue evidence="2">Leaf</tissue>
    </source>
</reference>